<evidence type="ECO:0000313" key="2">
    <source>
        <dbReference type="Proteomes" id="UP000295075"/>
    </source>
</evidence>
<proteinExistence type="predicted"/>
<dbReference type="RefSeq" id="WP_132399858.1">
    <property type="nucleotide sequence ID" value="NZ_SMKA01000001.1"/>
</dbReference>
<evidence type="ECO:0000313" key="1">
    <source>
        <dbReference type="EMBL" id="TDC35810.1"/>
    </source>
</evidence>
<organism evidence="1 2">
    <name type="scientific">Kribbella albertanoniae</name>
    <dbReference type="NCBI Taxonomy" id="1266829"/>
    <lineage>
        <taxon>Bacteria</taxon>
        <taxon>Bacillati</taxon>
        <taxon>Actinomycetota</taxon>
        <taxon>Actinomycetes</taxon>
        <taxon>Propionibacteriales</taxon>
        <taxon>Kribbellaceae</taxon>
        <taxon>Kribbella</taxon>
    </lineage>
</organism>
<sequence>MPEPLLSKTWRFLHRGQVLRTAQGFRAAWATHAMVDGLAPRMLCSEATALADLLCALGEPEFAGLLLTAHTVEHAGVPERVARHHGDSRIDQAQVEARLAHWPDWNEVRQPLPADDGLDVAAHTAAWDQIATTDRTAAASGRPSGLPGAEQ</sequence>
<dbReference type="AlphaFoldDB" id="A0A4R4QJI1"/>
<gene>
    <name evidence="1" type="ORF">E1261_00340</name>
</gene>
<protein>
    <submittedName>
        <fullName evidence="1">Uncharacterized protein</fullName>
    </submittedName>
</protein>
<name>A0A4R4QJI1_9ACTN</name>
<reference evidence="1 2" key="1">
    <citation type="submission" date="2019-03" db="EMBL/GenBank/DDBJ databases">
        <title>Draft genome sequences of novel Actinobacteria.</title>
        <authorList>
            <person name="Sahin N."/>
            <person name="Ay H."/>
            <person name="Saygin H."/>
        </authorList>
    </citation>
    <scope>NUCLEOTIDE SEQUENCE [LARGE SCALE GENOMIC DNA]</scope>
    <source>
        <strain evidence="1 2">JCM 30547</strain>
    </source>
</reference>
<accession>A0A4R4QJI1</accession>
<dbReference type="EMBL" id="SMKA01000001">
    <property type="protein sequence ID" value="TDC35810.1"/>
    <property type="molecule type" value="Genomic_DNA"/>
</dbReference>
<dbReference type="Proteomes" id="UP000295075">
    <property type="component" value="Unassembled WGS sequence"/>
</dbReference>
<keyword evidence="2" id="KW-1185">Reference proteome</keyword>
<comment type="caution">
    <text evidence="1">The sequence shown here is derived from an EMBL/GenBank/DDBJ whole genome shotgun (WGS) entry which is preliminary data.</text>
</comment>